<reference evidence="4 5" key="1">
    <citation type="submission" date="2017-02" db="EMBL/GenBank/DDBJ databases">
        <title>Chromobacterium haemolyticum H5244.</title>
        <authorList>
            <person name="Gulvik C.A."/>
        </authorList>
    </citation>
    <scope>NUCLEOTIDE SEQUENCE [LARGE SCALE GENOMIC DNA]</scope>
    <source>
        <strain evidence="4 5">H5244</strain>
    </source>
</reference>
<comment type="similarity">
    <text evidence="2">Belongs to the bacterial solute-binding protein 1 family.</text>
</comment>
<dbReference type="RefSeq" id="WP_043636557.1">
    <property type="nucleotide sequence ID" value="NZ_JBBIGS010000015.1"/>
</dbReference>
<comment type="subcellular location">
    <subcellularLocation>
        <location evidence="1">Periplasm</location>
    </subcellularLocation>
</comment>
<dbReference type="PANTHER" id="PTHR43649:SF12">
    <property type="entry name" value="DIACETYLCHITOBIOSE BINDING PROTEIN DASA"/>
    <property type="match status" value="1"/>
</dbReference>
<evidence type="ECO:0000313" key="4">
    <source>
        <dbReference type="EMBL" id="OQS35056.1"/>
    </source>
</evidence>
<evidence type="ECO:0000313" key="5">
    <source>
        <dbReference type="Proteomes" id="UP000192721"/>
    </source>
</evidence>
<evidence type="ECO:0000256" key="1">
    <source>
        <dbReference type="ARBA" id="ARBA00004418"/>
    </source>
</evidence>
<dbReference type="AlphaFoldDB" id="A0A1W0CK20"/>
<dbReference type="CDD" id="cd13585">
    <property type="entry name" value="PBP2_TMBP_like"/>
    <property type="match status" value="1"/>
</dbReference>
<dbReference type="InterPro" id="IPR006059">
    <property type="entry name" value="SBP"/>
</dbReference>
<protein>
    <submittedName>
        <fullName evidence="4">Sugar ABC transporter substrate-binding protein</fullName>
    </submittedName>
</protein>
<dbReference type="GO" id="GO:0042597">
    <property type="term" value="C:periplasmic space"/>
    <property type="evidence" value="ECO:0007669"/>
    <property type="project" value="UniProtKB-SubCell"/>
</dbReference>
<dbReference type="InterPro" id="IPR050490">
    <property type="entry name" value="Bact_solute-bd_prot1"/>
</dbReference>
<dbReference type="Pfam" id="PF13416">
    <property type="entry name" value="SBP_bac_8"/>
    <property type="match status" value="1"/>
</dbReference>
<feature type="signal peptide" evidence="3">
    <location>
        <begin position="1"/>
        <end position="24"/>
    </location>
</feature>
<comment type="caution">
    <text evidence="4">The sequence shown here is derived from an EMBL/GenBank/DDBJ whole genome shotgun (WGS) entry which is preliminary data.</text>
</comment>
<feature type="chain" id="PRO_5010696111" evidence="3">
    <location>
        <begin position="25"/>
        <end position="419"/>
    </location>
</feature>
<dbReference type="Gene3D" id="3.40.190.10">
    <property type="entry name" value="Periplasmic binding protein-like II"/>
    <property type="match status" value="1"/>
</dbReference>
<accession>A0A1W0CK20</accession>
<keyword evidence="3" id="KW-0732">Signal</keyword>
<dbReference type="SUPFAM" id="SSF53850">
    <property type="entry name" value="Periplasmic binding protein-like II"/>
    <property type="match status" value="1"/>
</dbReference>
<organism evidence="4 5">
    <name type="scientific">Chromobacterium haemolyticum</name>
    <dbReference type="NCBI Taxonomy" id="394935"/>
    <lineage>
        <taxon>Bacteria</taxon>
        <taxon>Pseudomonadati</taxon>
        <taxon>Pseudomonadota</taxon>
        <taxon>Betaproteobacteria</taxon>
        <taxon>Neisseriales</taxon>
        <taxon>Chromobacteriaceae</taxon>
        <taxon>Chromobacterium</taxon>
    </lineage>
</organism>
<dbReference type="EMBL" id="MUKV01000029">
    <property type="protein sequence ID" value="OQS35056.1"/>
    <property type="molecule type" value="Genomic_DNA"/>
</dbReference>
<name>A0A1W0CK20_9NEIS</name>
<dbReference type="Proteomes" id="UP000192721">
    <property type="component" value="Unassembled WGS sequence"/>
</dbReference>
<evidence type="ECO:0000256" key="3">
    <source>
        <dbReference type="SAM" id="SignalP"/>
    </source>
</evidence>
<proteinExistence type="inferred from homology"/>
<dbReference type="PANTHER" id="PTHR43649">
    <property type="entry name" value="ARABINOSE-BINDING PROTEIN-RELATED"/>
    <property type="match status" value="1"/>
</dbReference>
<sequence>MKLNAFARAALLAAGCAVALPALAADKPVLEVWTMSLSPKFDGYFKDLVGKYNAQNPNVEVKWTDYPWDVIQSKFTAAVGAGKPPALVNLNVPWAYDYKQSGLLQPLDSVINKGQYVDGAIKDVTFDGKVYAFPHYNGANVIAYNAELFKKAGLNPAKPPKSLDEQLAYAKTIKAKTGVAGFAPALGPTKIEGFLIQNGLPLLKDGKPVFNSPAHVAMLKKLGDAYKSGALLKDNLFAQDNFQVSIAAYNSGRMAMLVTTPASLTRVRDEAPKLYQATQVAPAPIGPTGIAAGGWMFNFGVARNVNKALLPEIGKFGNYLTNADNQLAFAKLAGTLPTARKAAQDPYFQKVANNAGAAEKAVGVAAASLDKTRTIYLAGVKDPDVLSARLAAAVEKAVTGRQDPKAALDEAAAFWSGKL</sequence>
<evidence type="ECO:0000256" key="2">
    <source>
        <dbReference type="ARBA" id="ARBA00008520"/>
    </source>
</evidence>
<gene>
    <name evidence="4" type="ORF">B0T45_18010</name>
</gene>